<feature type="domain" description="HTH iclR-type" evidence="4">
    <location>
        <begin position="13"/>
        <end position="74"/>
    </location>
</feature>
<dbReference type="Gene3D" id="3.30.450.40">
    <property type="match status" value="1"/>
</dbReference>
<reference evidence="6 7" key="1">
    <citation type="submission" date="2019-11" db="EMBL/GenBank/DDBJ databases">
        <title>Acidiferrimicrobium australis gen. nov., sp. nov., an acidophilic and obligately heterotrophic, member of the Actinobacteria that catalyses dissimilatory oxido- reduction of iron isolated from metal-rich acidic water in Chile.</title>
        <authorList>
            <person name="Gonzalez D."/>
            <person name="Huber K."/>
            <person name="Hedrich S."/>
            <person name="Rojas-Villalobos C."/>
            <person name="Quatrini R."/>
            <person name="Dinamarca M.A."/>
            <person name="Schwarz A."/>
            <person name="Canales C."/>
            <person name="Nancucheo I."/>
        </authorList>
    </citation>
    <scope>NUCLEOTIDE SEQUENCE [LARGE SCALE GENOMIC DNA]</scope>
    <source>
        <strain evidence="6 7">USS-CCA1</strain>
    </source>
</reference>
<name>A0ABW9QQ31_9ACTN</name>
<keyword evidence="1" id="KW-0805">Transcription regulation</keyword>
<keyword evidence="2" id="KW-0238">DNA-binding</keyword>
<dbReference type="EMBL" id="WJHE01000070">
    <property type="protein sequence ID" value="MST31451.1"/>
    <property type="molecule type" value="Genomic_DNA"/>
</dbReference>
<dbReference type="SUPFAM" id="SSF46785">
    <property type="entry name" value="Winged helix' DNA-binding domain"/>
    <property type="match status" value="1"/>
</dbReference>
<accession>A0ABW9QQ31</accession>
<dbReference type="PROSITE" id="PS51078">
    <property type="entry name" value="ICLR_ED"/>
    <property type="match status" value="1"/>
</dbReference>
<dbReference type="SUPFAM" id="SSF55781">
    <property type="entry name" value="GAF domain-like"/>
    <property type="match status" value="1"/>
</dbReference>
<dbReference type="PANTHER" id="PTHR30136">
    <property type="entry name" value="HELIX-TURN-HELIX TRANSCRIPTIONAL REGULATOR, ICLR FAMILY"/>
    <property type="match status" value="1"/>
</dbReference>
<keyword evidence="7" id="KW-1185">Reference proteome</keyword>
<comment type="caution">
    <text evidence="6">The sequence shown here is derived from an EMBL/GenBank/DDBJ whole genome shotgun (WGS) entry which is preliminary data.</text>
</comment>
<dbReference type="SMART" id="SM00346">
    <property type="entry name" value="HTH_ICLR"/>
    <property type="match status" value="1"/>
</dbReference>
<evidence type="ECO:0000256" key="2">
    <source>
        <dbReference type="ARBA" id="ARBA00023125"/>
    </source>
</evidence>
<keyword evidence="3" id="KW-0804">Transcription</keyword>
<dbReference type="InterPro" id="IPR029016">
    <property type="entry name" value="GAF-like_dom_sf"/>
</dbReference>
<evidence type="ECO:0000256" key="3">
    <source>
        <dbReference type="ARBA" id="ARBA00023163"/>
    </source>
</evidence>
<evidence type="ECO:0000259" key="5">
    <source>
        <dbReference type="PROSITE" id="PS51078"/>
    </source>
</evidence>
<proteinExistence type="predicted"/>
<dbReference type="InterPro" id="IPR036390">
    <property type="entry name" value="WH_DNA-bd_sf"/>
</dbReference>
<dbReference type="PANTHER" id="PTHR30136:SF24">
    <property type="entry name" value="HTH-TYPE TRANSCRIPTIONAL REPRESSOR ALLR"/>
    <property type="match status" value="1"/>
</dbReference>
<dbReference type="Pfam" id="PF01614">
    <property type="entry name" value="IclR_C"/>
    <property type="match status" value="1"/>
</dbReference>
<evidence type="ECO:0000313" key="7">
    <source>
        <dbReference type="Proteomes" id="UP000437736"/>
    </source>
</evidence>
<dbReference type="InterPro" id="IPR050707">
    <property type="entry name" value="HTH_MetabolicPath_Reg"/>
</dbReference>
<dbReference type="PROSITE" id="PS51077">
    <property type="entry name" value="HTH_ICLR"/>
    <property type="match status" value="1"/>
</dbReference>
<evidence type="ECO:0000256" key="1">
    <source>
        <dbReference type="ARBA" id="ARBA00023015"/>
    </source>
</evidence>
<sequence>MPPVEGGPASGRIQSVSRAVKLLMLVASGQTGSTGKELALAAGLPAPTAHHLLSTLVDEGLLAKDGSARYLLGMKVAVLADALQRAVTAPAYLLEPLRQLAATTGETAYVATWRQGDIRVQASVEGNHPVRVTLPLGPYTNAHARATGKVLLALASEELREAYLVSHPLVALTPRTIIDRQRLEDEFGVIRERGYAIDEGEFQPGVSCVSAPVVDQQVVVAAYSISVPTPRFVERRDWLVDATVAVARNFRPARAGRQGGES</sequence>
<dbReference type="Proteomes" id="UP000437736">
    <property type="component" value="Unassembled WGS sequence"/>
</dbReference>
<evidence type="ECO:0000259" key="4">
    <source>
        <dbReference type="PROSITE" id="PS51077"/>
    </source>
</evidence>
<dbReference type="Gene3D" id="1.10.10.10">
    <property type="entry name" value="Winged helix-like DNA-binding domain superfamily/Winged helix DNA-binding domain"/>
    <property type="match status" value="1"/>
</dbReference>
<dbReference type="InterPro" id="IPR036388">
    <property type="entry name" value="WH-like_DNA-bd_sf"/>
</dbReference>
<feature type="domain" description="IclR-ED" evidence="5">
    <location>
        <begin position="75"/>
        <end position="260"/>
    </location>
</feature>
<dbReference type="Pfam" id="PF09339">
    <property type="entry name" value="HTH_IclR"/>
    <property type="match status" value="1"/>
</dbReference>
<gene>
    <name evidence="6" type="ORF">GHK86_01720</name>
</gene>
<dbReference type="InterPro" id="IPR005471">
    <property type="entry name" value="Tscrpt_reg_IclR_N"/>
</dbReference>
<evidence type="ECO:0000313" key="6">
    <source>
        <dbReference type="EMBL" id="MST31451.1"/>
    </source>
</evidence>
<protein>
    <submittedName>
        <fullName evidence="6">Helix-turn-helix domain-containing protein</fullName>
    </submittedName>
</protein>
<dbReference type="InterPro" id="IPR014757">
    <property type="entry name" value="Tscrpt_reg_IclR_C"/>
</dbReference>
<organism evidence="6 7">
    <name type="scientific">Acidiferrimicrobium australe</name>
    <dbReference type="NCBI Taxonomy" id="2664430"/>
    <lineage>
        <taxon>Bacteria</taxon>
        <taxon>Bacillati</taxon>
        <taxon>Actinomycetota</taxon>
        <taxon>Acidimicrobiia</taxon>
        <taxon>Acidimicrobiales</taxon>
        <taxon>Acidimicrobiaceae</taxon>
        <taxon>Acidiferrimicrobium</taxon>
    </lineage>
</organism>